<name>A0A7S5UW10_9CAUD</name>
<protein>
    <submittedName>
        <fullName evidence="1">Uncharacterized protein</fullName>
    </submittedName>
</protein>
<accession>A0A7S5UW10</accession>
<evidence type="ECO:0000313" key="2">
    <source>
        <dbReference type="Proteomes" id="UP000629603"/>
    </source>
</evidence>
<gene>
    <name evidence="1" type="ORF">EVB93_152</name>
</gene>
<reference evidence="1 2" key="1">
    <citation type="submission" date="2020-01" db="EMBL/GenBank/DDBJ databases">
        <title>Patterns of diversity and host range of bacteriophage communities associated with bean-nodulatin bacteria.</title>
        <authorList>
            <person name="Vann Cauwenberghe J."/>
            <person name="Santamaria R.I."/>
            <person name="Bustos P."/>
            <person name="Juarez S."/>
            <person name="Gonzalez V."/>
        </authorList>
    </citation>
    <scope>NUCLEOTIDE SEQUENCE [LARGE SCALE GENOMIC DNA]</scope>
</reference>
<organism evidence="1 2">
    <name type="scientific">Rhizobium phage RHph_TM30</name>
    <dbReference type="NCBI Taxonomy" id="2509764"/>
    <lineage>
        <taxon>Viruses</taxon>
        <taxon>Duplodnaviria</taxon>
        <taxon>Heunggongvirae</taxon>
        <taxon>Uroviricota</taxon>
        <taxon>Caudoviricetes</taxon>
        <taxon>Kleczkowskaviridae</taxon>
        <taxon>Cuauhnahuacvirus</taxon>
        <taxon>Cuauhnahuacvirus TM30</taxon>
    </lineage>
</organism>
<keyword evidence="2" id="KW-1185">Reference proteome</keyword>
<proteinExistence type="predicted"/>
<sequence>MSDQTEEKLVERSEYYTVEVRTWHLHEVGLQREVDADVWNDCIWHLLFDSPGSVYTQKSEAIDVRNRIVNEAHIPSEDIRVTRVIHEVLDIE</sequence>
<evidence type="ECO:0000313" key="1">
    <source>
        <dbReference type="EMBL" id="QIG71259.1"/>
    </source>
</evidence>
<dbReference type="Proteomes" id="UP000629603">
    <property type="component" value="Segment"/>
</dbReference>
<dbReference type="EMBL" id="MN988521">
    <property type="protein sequence ID" value="QIG71259.1"/>
    <property type="molecule type" value="Genomic_DNA"/>
</dbReference>